<keyword evidence="3" id="KW-0418">Kinase</keyword>
<keyword evidence="1" id="KW-0472">Membrane</keyword>
<dbReference type="Gene3D" id="3.30.565.10">
    <property type="entry name" value="Histidine kinase-like ATPase, C-terminal domain"/>
    <property type="match status" value="1"/>
</dbReference>
<sequence length="367" mass="43961">MGSDNLWGKWYTPKTRILFHILFWVGVLLLYSFTYERLVGQYYWIFTMSDFVITSSLFYLASYIMPDFVTRGKVFPAFLFFLFAYIYWLNFNYFVCRFALNHIPLSEESLHRYFKIFLKDGYWGVYKLEKMPDFLLDFLYLVSLPLSLKLTKVIFDDAYKLTISERDKLSLERDNLQMELNILKSQISPHFVFNTLNSIYRMAEKLDVKTPDAILNLSNLLRHLLYQTKDDLIYISLEIQFLNDFLDLMKLRYQDSIQIEFNVERTKEPYQIVPLILIPFLENAIKHGPDRSRKNAWVKVELRIQDGELMYNVSNSVNHLAVEHQFGGLGLQNVKRRLDIYYKDRYSLDIREDRESYTIFLKIKLEC</sequence>
<name>A0A4U9UUZ4_9SPHI</name>
<dbReference type="GO" id="GO:0000155">
    <property type="term" value="F:phosphorelay sensor kinase activity"/>
    <property type="evidence" value="ECO:0007669"/>
    <property type="project" value="InterPro"/>
</dbReference>
<evidence type="ECO:0000313" key="3">
    <source>
        <dbReference type="EMBL" id="VTR37043.1"/>
    </source>
</evidence>
<dbReference type="RefSeq" id="WP_028071665.1">
    <property type="nucleotide sequence ID" value="NZ_JBCNLX010000058.1"/>
</dbReference>
<dbReference type="InterPro" id="IPR050640">
    <property type="entry name" value="Bact_2-comp_sensor_kinase"/>
</dbReference>
<dbReference type="PANTHER" id="PTHR34220:SF7">
    <property type="entry name" value="SENSOR HISTIDINE KINASE YPDA"/>
    <property type="match status" value="1"/>
</dbReference>
<evidence type="ECO:0000259" key="2">
    <source>
        <dbReference type="Pfam" id="PF06580"/>
    </source>
</evidence>
<dbReference type="SUPFAM" id="SSF55874">
    <property type="entry name" value="ATPase domain of HSP90 chaperone/DNA topoisomerase II/histidine kinase"/>
    <property type="match status" value="1"/>
</dbReference>
<feature type="transmembrane region" description="Helical" evidence="1">
    <location>
        <begin position="17"/>
        <end position="35"/>
    </location>
</feature>
<dbReference type="InterPro" id="IPR010559">
    <property type="entry name" value="Sig_transdc_His_kin_internal"/>
</dbReference>
<feature type="domain" description="Signal transduction histidine kinase internal region" evidence="2">
    <location>
        <begin position="178"/>
        <end position="256"/>
    </location>
</feature>
<dbReference type="EMBL" id="LR590484">
    <property type="protein sequence ID" value="VTR37043.1"/>
    <property type="molecule type" value="Genomic_DNA"/>
</dbReference>
<dbReference type="EC" id="2.7.13.3" evidence="3"/>
<keyword evidence="1" id="KW-0812">Transmembrane</keyword>
<dbReference type="KEGG" id="stha:NCTC11429_01803"/>
<gene>
    <name evidence="3" type="primary">yehU_3</name>
    <name evidence="3" type="ORF">NCTC11429_01803</name>
</gene>
<dbReference type="Pfam" id="PF06580">
    <property type="entry name" value="His_kinase"/>
    <property type="match status" value="1"/>
</dbReference>
<dbReference type="Proteomes" id="UP000308196">
    <property type="component" value="Chromosome"/>
</dbReference>
<dbReference type="PANTHER" id="PTHR34220">
    <property type="entry name" value="SENSOR HISTIDINE KINASE YPDA"/>
    <property type="match status" value="1"/>
</dbReference>
<reference evidence="3 4" key="1">
    <citation type="submission" date="2019-05" db="EMBL/GenBank/DDBJ databases">
        <authorList>
            <consortium name="Pathogen Informatics"/>
        </authorList>
    </citation>
    <scope>NUCLEOTIDE SEQUENCE [LARGE SCALE GENOMIC DNA]</scope>
    <source>
        <strain evidence="3 4">NCTC11429</strain>
    </source>
</reference>
<dbReference type="STRING" id="1123265.GCA_000686625_05148"/>
<dbReference type="InterPro" id="IPR036890">
    <property type="entry name" value="HATPase_C_sf"/>
</dbReference>
<evidence type="ECO:0000256" key="1">
    <source>
        <dbReference type="SAM" id="Phobius"/>
    </source>
</evidence>
<keyword evidence="1" id="KW-1133">Transmembrane helix</keyword>
<keyword evidence="3" id="KW-0808">Transferase</keyword>
<dbReference type="AlphaFoldDB" id="A0A4U9UUZ4"/>
<feature type="transmembrane region" description="Helical" evidence="1">
    <location>
        <begin position="74"/>
        <end position="95"/>
    </location>
</feature>
<protein>
    <submittedName>
        <fullName evidence="3">Probable sensor-like histidine kinase YehU</fullName>
        <ecNumber evidence="3">2.7.13.3</ecNumber>
    </submittedName>
</protein>
<accession>A0A4U9UUZ4</accession>
<proteinExistence type="predicted"/>
<organism evidence="3 4">
    <name type="scientific">Sphingobacterium thalpophilum</name>
    <dbReference type="NCBI Taxonomy" id="259"/>
    <lineage>
        <taxon>Bacteria</taxon>
        <taxon>Pseudomonadati</taxon>
        <taxon>Bacteroidota</taxon>
        <taxon>Sphingobacteriia</taxon>
        <taxon>Sphingobacteriales</taxon>
        <taxon>Sphingobacteriaceae</taxon>
        <taxon>Sphingobacterium</taxon>
    </lineage>
</organism>
<dbReference type="GeneID" id="78462552"/>
<dbReference type="GO" id="GO:0016020">
    <property type="term" value="C:membrane"/>
    <property type="evidence" value="ECO:0007669"/>
    <property type="project" value="InterPro"/>
</dbReference>
<feature type="transmembrane region" description="Helical" evidence="1">
    <location>
        <begin position="41"/>
        <end position="62"/>
    </location>
</feature>
<evidence type="ECO:0000313" key="4">
    <source>
        <dbReference type="Proteomes" id="UP000308196"/>
    </source>
</evidence>